<accession>A0ABN8SLW8</accession>
<reference evidence="1 2" key="1">
    <citation type="submission" date="2022-05" db="EMBL/GenBank/DDBJ databases">
        <authorList>
            <consortium name="Genoscope - CEA"/>
            <person name="William W."/>
        </authorList>
    </citation>
    <scope>NUCLEOTIDE SEQUENCE [LARGE SCALE GENOMIC DNA]</scope>
</reference>
<keyword evidence="2" id="KW-1185">Reference proteome</keyword>
<feature type="non-terminal residue" evidence="1">
    <location>
        <position position="72"/>
    </location>
</feature>
<evidence type="ECO:0000313" key="1">
    <source>
        <dbReference type="EMBL" id="CAH3192255.1"/>
    </source>
</evidence>
<organism evidence="1 2">
    <name type="scientific">Porites evermanni</name>
    <dbReference type="NCBI Taxonomy" id="104178"/>
    <lineage>
        <taxon>Eukaryota</taxon>
        <taxon>Metazoa</taxon>
        <taxon>Cnidaria</taxon>
        <taxon>Anthozoa</taxon>
        <taxon>Hexacorallia</taxon>
        <taxon>Scleractinia</taxon>
        <taxon>Fungiina</taxon>
        <taxon>Poritidae</taxon>
        <taxon>Porites</taxon>
    </lineage>
</organism>
<comment type="caution">
    <text evidence="1">The sequence shown here is derived from an EMBL/GenBank/DDBJ whole genome shotgun (WGS) entry which is preliminary data.</text>
</comment>
<feature type="non-terminal residue" evidence="1">
    <location>
        <position position="1"/>
    </location>
</feature>
<sequence>VVSTYFSFHCDVVHEHSSTPSSHLSENLLSEDQVLWLEQQTLKSYQLYSNLNVQFDDPSIGLQWYIVSYRSH</sequence>
<protein>
    <recommendedName>
        <fullName evidence="3">Leptin receptor</fullName>
    </recommendedName>
</protein>
<evidence type="ECO:0000313" key="2">
    <source>
        <dbReference type="Proteomes" id="UP001159427"/>
    </source>
</evidence>
<evidence type="ECO:0008006" key="3">
    <source>
        <dbReference type="Google" id="ProtNLM"/>
    </source>
</evidence>
<name>A0ABN8SLW8_9CNID</name>
<dbReference type="EMBL" id="CALNXI010003125">
    <property type="protein sequence ID" value="CAH3192255.1"/>
    <property type="molecule type" value="Genomic_DNA"/>
</dbReference>
<dbReference type="Proteomes" id="UP001159427">
    <property type="component" value="Unassembled WGS sequence"/>
</dbReference>
<gene>
    <name evidence="1" type="ORF">PEVE_00023563</name>
</gene>
<proteinExistence type="predicted"/>